<dbReference type="Pfam" id="PF08282">
    <property type="entry name" value="Hydrolase_3"/>
    <property type="match status" value="1"/>
</dbReference>
<gene>
    <name evidence="1" type="ORF">BN85408570</name>
</gene>
<evidence type="ECO:0000313" key="1">
    <source>
        <dbReference type="EMBL" id="CCV64434.1"/>
    </source>
</evidence>
<dbReference type="InterPro" id="IPR036412">
    <property type="entry name" value="HAD-like_sf"/>
</dbReference>
<accession>U4KKV9</accession>
<dbReference type="GO" id="GO:0005829">
    <property type="term" value="C:cytosol"/>
    <property type="evidence" value="ECO:0007669"/>
    <property type="project" value="TreeGrafter"/>
</dbReference>
<evidence type="ECO:0000313" key="2">
    <source>
        <dbReference type="Proteomes" id="UP000032740"/>
    </source>
</evidence>
<name>U4KKV9_ALTPJ</name>
<keyword evidence="1" id="KW-0378">Hydrolase</keyword>
<dbReference type="GO" id="GO:0000287">
    <property type="term" value="F:magnesium ion binding"/>
    <property type="evidence" value="ECO:0007669"/>
    <property type="project" value="TreeGrafter"/>
</dbReference>
<dbReference type="RefSeq" id="WP_026659661.1">
    <property type="nucleotide sequence ID" value="NC_022538.1"/>
</dbReference>
<dbReference type="STRING" id="1318466.BN85408570"/>
<dbReference type="HOGENOM" id="CLU_044146_3_2_14"/>
<dbReference type="Gene3D" id="3.30.1240.10">
    <property type="match status" value="1"/>
</dbReference>
<proteinExistence type="predicted"/>
<dbReference type="SUPFAM" id="SSF56784">
    <property type="entry name" value="HAD-like"/>
    <property type="match status" value="1"/>
</dbReference>
<dbReference type="PANTHER" id="PTHR10000:SF8">
    <property type="entry name" value="HAD SUPERFAMILY HYDROLASE-LIKE, TYPE 3"/>
    <property type="match status" value="1"/>
</dbReference>
<protein>
    <submittedName>
        <fullName evidence="1">HAD superfamily hydrolase</fullName>
    </submittedName>
</protein>
<dbReference type="InterPro" id="IPR006379">
    <property type="entry name" value="HAD-SF_hydro_IIB"/>
</dbReference>
<dbReference type="InterPro" id="IPR023214">
    <property type="entry name" value="HAD_sf"/>
</dbReference>
<dbReference type="NCBIfam" id="TIGR01484">
    <property type="entry name" value="HAD-SF-IIB"/>
    <property type="match status" value="1"/>
</dbReference>
<dbReference type="Gene3D" id="3.40.50.1000">
    <property type="entry name" value="HAD superfamily/HAD-like"/>
    <property type="match status" value="1"/>
</dbReference>
<sequence>MEKKIIISDFDGTFYRTKEELIKNIKIINKFRTDKNVFMIATGRSYVGFLEQIKDYPVFYDYIILCNGALILNNKNEYIKHYSIERDLINQINTFLIQFSSFIKKFTYVSKYKNFDNDQLDIEMLKIKLHLDDDQIAPKICAALLSKFKNINAYIIPLNKGCLIEIISNETSKSKAIKYLSGKLEYSQKEIITIGDSDNDLEMILDFNGYAINSATNEFISKAGRTIEDISTLIEKHAKIL</sequence>
<dbReference type="PANTHER" id="PTHR10000">
    <property type="entry name" value="PHOSPHOSERINE PHOSPHATASE"/>
    <property type="match status" value="1"/>
</dbReference>
<dbReference type="KEGG" id="apal:BN85408570"/>
<keyword evidence="2" id="KW-1185">Reference proteome</keyword>
<organism evidence="1 2">
    <name type="scientific">Alteracholeplasma palmae (strain ATCC 49389 / J233)</name>
    <name type="common">Acholeplasma palmae</name>
    <dbReference type="NCBI Taxonomy" id="1318466"/>
    <lineage>
        <taxon>Bacteria</taxon>
        <taxon>Bacillati</taxon>
        <taxon>Mycoplasmatota</taxon>
        <taxon>Mollicutes</taxon>
        <taxon>Acholeplasmatales</taxon>
        <taxon>Acholeplasmataceae</taxon>
        <taxon>Acholeplasma</taxon>
    </lineage>
</organism>
<reference evidence="1 2" key="1">
    <citation type="journal article" date="2013" name="J. Mol. Microbiol. Biotechnol.">
        <title>Analysis of the Complete Genomes of Acholeplasma brassicae , A. palmae and A. laidlawii and Their Comparison to the Obligate Parasites from ' Candidatus Phytoplasma'.</title>
        <authorList>
            <person name="Kube M."/>
            <person name="Siewert C."/>
            <person name="Migdoll A.M."/>
            <person name="Duduk B."/>
            <person name="Holz S."/>
            <person name="Rabus R."/>
            <person name="Seemuller E."/>
            <person name="Mitrovic J."/>
            <person name="Muller I."/>
            <person name="Buttner C."/>
            <person name="Reinhardt R."/>
        </authorList>
    </citation>
    <scope>NUCLEOTIDE SEQUENCE [LARGE SCALE GENOMIC DNA]</scope>
    <source>
        <strain evidence="1 2">J233</strain>
    </source>
</reference>
<dbReference type="OrthoDB" id="384659at2"/>
<dbReference type="EMBL" id="FO681347">
    <property type="protein sequence ID" value="CCV64434.1"/>
    <property type="molecule type" value="Genomic_DNA"/>
</dbReference>
<dbReference type="GO" id="GO:0016791">
    <property type="term" value="F:phosphatase activity"/>
    <property type="evidence" value="ECO:0007669"/>
    <property type="project" value="TreeGrafter"/>
</dbReference>
<dbReference type="AlphaFoldDB" id="U4KKV9"/>
<dbReference type="Proteomes" id="UP000032740">
    <property type="component" value="Chromosome"/>
</dbReference>